<dbReference type="Proteomes" id="UP001185704">
    <property type="component" value="Unassembled WGS sequence"/>
</dbReference>
<comment type="cofactor">
    <cofactor evidence="1">
        <name>[4Fe-4S] cluster</name>
        <dbReference type="ChEBI" id="CHEBI:49883"/>
    </cofactor>
</comment>
<proteinExistence type="predicted"/>
<evidence type="ECO:0000313" key="7">
    <source>
        <dbReference type="EMBL" id="MDV6164085.1"/>
    </source>
</evidence>
<keyword evidence="2" id="KW-0949">S-adenosyl-L-methionine</keyword>
<dbReference type="SFLD" id="SFLDS00029">
    <property type="entry name" value="Radical_SAM"/>
    <property type="match status" value="1"/>
</dbReference>
<reference evidence="7" key="1">
    <citation type="submission" date="2023-09" db="EMBL/GenBank/DDBJ databases">
        <title>Upregulation of the cfiA carbapenemase gene in a Bacteroides hominis strain by the novel integrative and conjugative element Tn7563.</title>
        <authorList>
            <person name="Stubhaug T."/>
            <person name="Zecic N."/>
            <person name="Skaare D."/>
        </authorList>
    </citation>
    <scope>NUCLEOTIDE SEQUENCE [LARGE SCALE GENOMIC DNA]</scope>
    <source>
        <strain evidence="7">Tbg-245</strain>
    </source>
</reference>
<comment type="caution">
    <text evidence="7">The sequence shown here is derived from an EMBL/GenBank/DDBJ whole genome shotgun (WGS) entry which is preliminary data.</text>
</comment>
<dbReference type="Gene3D" id="3.20.20.70">
    <property type="entry name" value="Aldolase class I"/>
    <property type="match status" value="1"/>
</dbReference>
<organism evidence="7 8">
    <name type="scientific">Bacteroides hominis</name>
    <dbReference type="NCBI Taxonomy" id="2763023"/>
    <lineage>
        <taxon>Bacteria</taxon>
        <taxon>Pseudomonadati</taxon>
        <taxon>Bacteroidota</taxon>
        <taxon>Bacteroidia</taxon>
        <taxon>Bacteroidales</taxon>
        <taxon>Bacteroidaceae</taxon>
        <taxon>Bacteroides</taxon>
    </lineage>
</organism>
<dbReference type="SUPFAM" id="SSF102114">
    <property type="entry name" value="Radical SAM enzymes"/>
    <property type="match status" value="1"/>
</dbReference>
<evidence type="ECO:0000313" key="8">
    <source>
        <dbReference type="Proteomes" id="UP001185704"/>
    </source>
</evidence>
<feature type="domain" description="Radical SAM core" evidence="6">
    <location>
        <begin position="1"/>
        <end position="198"/>
    </location>
</feature>
<evidence type="ECO:0000256" key="5">
    <source>
        <dbReference type="ARBA" id="ARBA00023014"/>
    </source>
</evidence>
<sequence>MDRCNMSCNYCYIPFINEKINFSLMKKIIYKCSEIGIQIITFGGGDPYNYIEFRNIIDIAYSLNIQIHIDTNGINLTSADYEQINQKVSILSFPIDGPTPYLHNYIRNYNGNHLEKIRNHLYALSDSKAKLKINTIVSKKNIDLIEDIYQSICYLNISTWSLYQFWPLHNAQFYKNDFFITELEFNNSISKIDILKPAFFIEKNTINKRCFESIFLSPNGKIYIHNKYDPNYYTFLGDFLNEEITNSLDLNRLINTRIDTKHRYNL</sequence>
<dbReference type="PANTHER" id="PTHR11228:SF7">
    <property type="entry name" value="PQQA PEPTIDE CYCLASE"/>
    <property type="match status" value="1"/>
</dbReference>
<keyword evidence="4" id="KW-0408">Iron</keyword>
<keyword evidence="8" id="KW-1185">Reference proteome</keyword>
<dbReference type="EMBL" id="JAWLJK010000004">
    <property type="protein sequence ID" value="MDV6164085.1"/>
    <property type="molecule type" value="Genomic_DNA"/>
</dbReference>
<name>A0ABU4A6R6_9BACE</name>
<dbReference type="InterPro" id="IPR058240">
    <property type="entry name" value="rSAM_sf"/>
</dbReference>
<gene>
    <name evidence="7" type="ORF">R3O81_08435</name>
</gene>
<dbReference type="InterPro" id="IPR050377">
    <property type="entry name" value="Radical_SAM_PqqE_MftC-like"/>
</dbReference>
<dbReference type="SFLD" id="SFLDG01067">
    <property type="entry name" value="SPASM/twitch_domain_containing"/>
    <property type="match status" value="1"/>
</dbReference>
<dbReference type="CDD" id="cd01335">
    <property type="entry name" value="Radical_SAM"/>
    <property type="match status" value="1"/>
</dbReference>
<evidence type="ECO:0000256" key="4">
    <source>
        <dbReference type="ARBA" id="ARBA00023004"/>
    </source>
</evidence>
<dbReference type="PROSITE" id="PS51918">
    <property type="entry name" value="RADICAL_SAM"/>
    <property type="match status" value="1"/>
</dbReference>
<accession>A0ABU4A6R6</accession>
<evidence type="ECO:0000259" key="6">
    <source>
        <dbReference type="PROSITE" id="PS51918"/>
    </source>
</evidence>
<keyword evidence="5" id="KW-0411">Iron-sulfur</keyword>
<evidence type="ECO:0000256" key="3">
    <source>
        <dbReference type="ARBA" id="ARBA00022723"/>
    </source>
</evidence>
<evidence type="ECO:0000256" key="1">
    <source>
        <dbReference type="ARBA" id="ARBA00001966"/>
    </source>
</evidence>
<dbReference type="InterPro" id="IPR007197">
    <property type="entry name" value="rSAM"/>
</dbReference>
<dbReference type="PANTHER" id="PTHR11228">
    <property type="entry name" value="RADICAL SAM DOMAIN PROTEIN"/>
    <property type="match status" value="1"/>
</dbReference>
<keyword evidence="3" id="KW-0479">Metal-binding</keyword>
<evidence type="ECO:0000256" key="2">
    <source>
        <dbReference type="ARBA" id="ARBA00022691"/>
    </source>
</evidence>
<dbReference type="Pfam" id="PF04055">
    <property type="entry name" value="Radical_SAM"/>
    <property type="match status" value="1"/>
</dbReference>
<dbReference type="InterPro" id="IPR013785">
    <property type="entry name" value="Aldolase_TIM"/>
</dbReference>
<protein>
    <submittedName>
        <fullName evidence="7">Radical SAM protein</fullName>
    </submittedName>
</protein>